<evidence type="ECO:0000256" key="9">
    <source>
        <dbReference type="SAM" id="SignalP"/>
    </source>
</evidence>
<keyword evidence="6" id="KW-1015">Disulfide bond</keyword>
<evidence type="ECO:0000313" key="12">
    <source>
        <dbReference type="Proteomes" id="UP000183832"/>
    </source>
</evidence>
<comment type="similarity">
    <text evidence="7">Belongs to the peptidase S1 family. CLIP subfamily.</text>
</comment>
<dbReference type="InterPro" id="IPR009003">
    <property type="entry name" value="Peptidase_S1_PA"/>
</dbReference>
<evidence type="ECO:0000256" key="1">
    <source>
        <dbReference type="ARBA" id="ARBA00004239"/>
    </source>
</evidence>
<evidence type="ECO:0000256" key="8">
    <source>
        <dbReference type="RuleBase" id="RU363034"/>
    </source>
</evidence>
<dbReference type="PROSITE" id="PS00135">
    <property type="entry name" value="TRYPSIN_SER"/>
    <property type="match status" value="1"/>
</dbReference>
<dbReference type="PRINTS" id="PR00722">
    <property type="entry name" value="CHYMOTRYPSIN"/>
</dbReference>
<keyword evidence="12" id="KW-1185">Reference proteome</keyword>
<dbReference type="Gene3D" id="2.40.10.10">
    <property type="entry name" value="Trypsin-like serine proteases"/>
    <property type="match status" value="2"/>
</dbReference>
<dbReference type="Pfam" id="PF00089">
    <property type="entry name" value="Trypsin"/>
    <property type="match status" value="1"/>
</dbReference>
<evidence type="ECO:0000256" key="4">
    <source>
        <dbReference type="ARBA" id="ARBA00022801"/>
    </source>
</evidence>
<dbReference type="EMBL" id="CVRI01000036">
    <property type="protein sequence ID" value="CRK92938.1"/>
    <property type="molecule type" value="Genomic_DNA"/>
</dbReference>
<evidence type="ECO:0000313" key="11">
    <source>
        <dbReference type="EMBL" id="CRK92938.1"/>
    </source>
</evidence>
<keyword evidence="2 8" id="KW-0645">Protease</keyword>
<dbReference type="InterPro" id="IPR018114">
    <property type="entry name" value="TRYPSIN_HIS"/>
</dbReference>
<dbReference type="GO" id="GO:0007586">
    <property type="term" value="P:digestion"/>
    <property type="evidence" value="ECO:0007669"/>
    <property type="project" value="UniProtKB-KW"/>
</dbReference>
<name>A0A1J1HZI6_9DIPT</name>
<keyword evidence="3" id="KW-0222">Digestion</keyword>
<dbReference type="PANTHER" id="PTHR24276">
    <property type="entry name" value="POLYSERASE-RELATED"/>
    <property type="match status" value="1"/>
</dbReference>
<evidence type="ECO:0000259" key="10">
    <source>
        <dbReference type="PROSITE" id="PS50240"/>
    </source>
</evidence>
<dbReference type="PANTHER" id="PTHR24276:SF91">
    <property type="entry name" value="AT26814P-RELATED"/>
    <property type="match status" value="1"/>
</dbReference>
<accession>A0A1J1HZI6</accession>
<dbReference type="InterPro" id="IPR001254">
    <property type="entry name" value="Trypsin_dom"/>
</dbReference>
<dbReference type="PROSITE" id="PS00134">
    <property type="entry name" value="TRYPSIN_HIS"/>
    <property type="match status" value="1"/>
</dbReference>
<dbReference type="FunFam" id="2.40.10.10:FF:000036">
    <property type="entry name" value="Trypsin beta"/>
    <property type="match status" value="1"/>
</dbReference>
<keyword evidence="4 8" id="KW-0378">Hydrolase</keyword>
<evidence type="ECO:0000256" key="2">
    <source>
        <dbReference type="ARBA" id="ARBA00022670"/>
    </source>
</evidence>
<keyword evidence="9" id="KW-0732">Signal</keyword>
<dbReference type="STRING" id="568069.A0A1J1HZI6"/>
<comment type="subcellular location">
    <subcellularLocation>
        <location evidence="1">Secreted</location>
        <location evidence="1">Extracellular space</location>
    </subcellularLocation>
</comment>
<evidence type="ECO:0000256" key="6">
    <source>
        <dbReference type="ARBA" id="ARBA00023157"/>
    </source>
</evidence>
<dbReference type="InterPro" id="IPR043504">
    <property type="entry name" value="Peptidase_S1_PA_chymotrypsin"/>
</dbReference>
<sequence length="267" mass="28373">MIRTIFLLLAIATVILGSPIQDDISENLPGAFFENEGTAGRIVGGSNAVAGQFPYQVSLRTPANFHFCGGVIISNDWAITAAHCIINRGQTAINVVVGSHLLQSGGVVHQSRSHVSHPDYDARWISNDVGAVQTATPIVFTANVQAIAMSSGHVGVVNAIVSGWGGTTVNGGPAPNNLQWLRTTTLTNADCRARHTTANAEFVFDHKICTFTQAGEGICQGDSGGPLVANNQVIGTVSWNIPCARGRPDAFDRVSYFREWYLQNTGV</sequence>
<dbReference type="InterPro" id="IPR050430">
    <property type="entry name" value="Peptidase_S1"/>
</dbReference>
<dbReference type="InterPro" id="IPR001314">
    <property type="entry name" value="Peptidase_S1A"/>
</dbReference>
<dbReference type="AlphaFoldDB" id="A0A1J1HZI6"/>
<feature type="domain" description="Peptidase S1" evidence="10">
    <location>
        <begin position="42"/>
        <end position="266"/>
    </location>
</feature>
<protein>
    <submittedName>
        <fullName evidence="11">CLUMA_CG006569, isoform A</fullName>
    </submittedName>
</protein>
<keyword evidence="5 8" id="KW-0720">Serine protease</keyword>
<evidence type="ECO:0000256" key="3">
    <source>
        <dbReference type="ARBA" id="ARBA00022757"/>
    </source>
</evidence>
<dbReference type="CDD" id="cd00190">
    <property type="entry name" value="Tryp_SPc"/>
    <property type="match status" value="1"/>
</dbReference>
<evidence type="ECO:0000256" key="7">
    <source>
        <dbReference type="ARBA" id="ARBA00024195"/>
    </source>
</evidence>
<dbReference type="GO" id="GO:0005576">
    <property type="term" value="C:extracellular region"/>
    <property type="evidence" value="ECO:0007669"/>
    <property type="project" value="UniProtKB-SubCell"/>
</dbReference>
<dbReference type="InterPro" id="IPR033116">
    <property type="entry name" value="TRYPSIN_SER"/>
</dbReference>
<proteinExistence type="inferred from homology"/>
<dbReference type="GO" id="GO:0004252">
    <property type="term" value="F:serine-type endopeptidase activity"/>
    <property type="evidence" value="ECO:0007669"/>
    <property type="project" value="InterPro"/>
</dbReference>
<feature type="signal peptide" evidence="9">
    <location>
        <begin position="1"/>
        <end position="17"/>
    </location>
</feature>
<evidence type="ECO:0000256" key="5">
    <source>
        <dbReference type="ARBA" id="ARBA00022825"/>
    </source>
</evidence>
<gene>
    <name evidence="11" type="primary">similar to Chymotrypsin-2</name>
    <name evidence="11" type="ORF">CLUMA_CG006569</name>
</gene>
<dbReference type="Proteomes" id="UP000183832">
    <property type="component" value="Unassembled WGS sequence"/>
</dbReference>
<dbReference type="GO" id="GO:0006508">
    <property type="term" value="P:proteolysis"/>
    <property type="evidence" value="ECO:0007669"/>
    <property type="project" value="UniProtKB-KW"/>
</dbReference>
<feature type="chain" id="PRO_5012046057" evidence="9">
    <location>
        <begin position="18"/>
        <end position="267"/>
    </location>
</feature>
<dbReference type="OrthoDB" id="8440449at2759"/>
<dbReference type="PROSITE" id="PS50240">
    <property type="entry name" value="TRYPSIN_DOM"/>
    <property type="match status" value="1"/>
</dbReference>
<dbReference type="FunFam" id="2.40.10.10:FF:000068">
    <property type="entry name" value="transmembrane protease serine 2"/>
    <property type="match status" value="1"/>
</dbReference>
<reference evidence="11 12" key="1">
    <citation type="submission" date="2015-04" db="EMBL/GenBank/DDBJ databases">
        <authorList>
            <person name="Syromyatnikov M.Y."/>
            <person name="Popov V.N."/>
        </authorList>
    </citation>
    <scope>NUCLEOTIDE SEQUENCE [LARGE SCALE GENOMIC DNA]</scope>
</reference>
<dbReference type="SMART" id="SM00020">
    <property type="entry name" value="Tryp_SPc"/>
    <property type="match status" value="1"/>
</dbReference>
<dbReference type="SUPFAM" id="SSF50494">
    <property type="entry name" value="Trypsin-like serine proteases"/>
    <property type="match status" value="1"/>
</dbReference>
<organism evidence="11 12">
    <name type="scientific">Clunio marinus</name>
    <dbReference type="NCBI Taxonomy" id="568069"/>
    <lineage>
        <taxon>Eukaryota</taxon>
        <taxon>Metazoa</taxon>
        <taxon>Ecdysozoa</taxon>
        <taxon>Arthropoda</taxon>
        <taxon>Hexapoda</taxon>
        <taxon>Insecta</taxon>
        <taxon>Pterygota</taxon>
        <taxon>Neoptera</taxon>
        <taxon>Endopterygota</taxon>
        <taxon>Diptera</taxon>
        <taxon>Nematocera</taxon>
        <taxon>Chironomoidea</taxon>
        <taxon>Chironomidae</taxon>
        <taxon>Clunio</taxon>
    </lineage>
</organism>